<feature type="transmembrane region" description="Helical" evidence="8">
    <location>
        <begin position="50"/>
        <end position="69"/>
    </location>
</feature>
<dbReference type="GO" id="GO:0008324">
    <property type="term" value="F:monoatomic cation transmembrane transporter activity"/>
    <property type="evidence" value="ECO:0007669"/>
    <property type="project" value="InterPro"/>
</dbReference>
<comment type="caution">
    <text evidence="10">The sequence shown here is derived from an EMBL/GenBank/DDBJ whole genome shotgun (WGS) entry which is preliminary data.</text>
</comment>
<evidence type="ECO:0000256" key="4">
    <source>
        <dbReference type="ARBA" id="ARBA00022692"/>
    </source>
</evidence>
<dbReference type="Proteomes" id="UP001055712">
    <property type="component" value="Unassembled WGS sequence"/>
</dbReference>
<dbReference type="GO" id="GO:0016020">
    <property type="term" value="C:membrane"/>
    <property type="evidence" value="ECO:0007669"/>
    <property type="project" value="UniProtKB-SubCell"/>
</dbReference>
<reference evidence="10" key="1">
    <citation type="journal article" date="2019" name="Plant J.">
        <title>Chlorella vulgaris genome assembly and annotation reveals the molecular basis for metabolic acclimation to high light conditions.</title>
        <authorList>
            <person name="Cecchin M."/>
            <person name="Marcolungo L."/>
            <person name="Rossato M."/>
            <person name="Girolomoni L."/>
            <person name="Cosentino E."/>
            <person name="Cuine S."/>
            <person name="Li-Beisson Y."/>
            <person name="Delledonne M."/>
            <person name="Ballottari M."/>
        </authorList>
    </citation>
    <scope>NUCLEOTIDE SEQUENCE</scope>
    <source>
        <strain evidence="10">211/11P</strain>
    </source>
</reference>
<evidence type="ECO:0000256" key="2">
    <source>
        <dbReference type="ARBA" id="ARBA00009749"/>
    </source>
</evidence>
<dbReference type="OrthoDB" id="48232at2759"/>
<organism evidence="10 11">
    <name type="scientific">Chlorella vulgaris</name>
    <name type="common">Green alga</name>
    <dbReference type="NCBI Taxonomy" id="3077"/>
    <lineage>
        <taxon>Eukaryota</taxon>
        <taxon>Viridiplantae</taxon>
        <taxon>Chlorophyta</taxon>
        <taxon>core chlorophytes</taxon>
        <taxon>Trebouxiophyceae</taxon>
        <taxon>Chlorellales</taxon>
        <taxon>Chlorellaceae</taxon>
        <taxon>Chlorella clade</taxon>
        <taxon>Chlorella</taxon>
    </lineage>
</organism>
<evidence type="ECO:0000313" key="11">
    <source>
        <dbReference type="Proteomes" id="UP001055712"/>
    </source>
</evidence>
<protein>
    <recommendedName>
        <fullName evidence="9">SLC41A/MgtE integral membrane domain-containing protein</fullName>
    </recommendedName>
</protein>
<keyword evidence="7 8" id="KW-0472">Membrane</keyword>
<dbReference type="SUPFAM" id="SSF161093">
    <property type="entry name" value="MgtE membrane domain-like"/>
    <property type="match status" value="1"/>
</dbReference>
<name>A0A9D4TET9_CHLVU</name>
<feature type="transmembrane region" description="Helical" evidence="8">
    <location>
        <begin position="185"/>
        <end position="207"/>
    </location>
</feature>
<dbReference type="PANTHER" id="PTHR41394">
    <property type="entry name" value="MAGNESIUM TRANSPORTER MGTE"/>
    <property type="match status" value="1"/>
</dbReference>
<keyword evidence="5" id="KW-0460">Magnesium</keyword>
<evidence type="ECO:0000256" key="5">
    <source>
        <dbReference type="ARBA" id="ARBA00022842"/>
    </source>
</evidence>
<keyword evidence="3" id="KW-0813">Transport</keyword>
<dbReference type="PANTHER" id="PTHR41394:SF8">
    <property type="entry name" value="MAGNESIUM TRANSPORTER MGTE"/>
    <property type="match status" value="1"/>
</dbReference>
<accession>A0A9D4TET9</accession>
<feature type="transmembrane region" description="Helical" evidence="8">
    <location>
        <begin position="151"/>
        <end position="173"/>
    </location>
</feature>
<evidence type="ECO:0000313" key="10">
    <source>
        <dbReference type="EMBL" id="KAI3423852.1"/>
    </source>
</evidence>
<gene>
    <name evidence="10" type="ORF">D9Q98_009686</name>
</gene>
<evidence type="ECO:0000259" key="9">
    <source>
        <dbReference type="Pfam" id="PF01769"/>
    </source>
</evidence>
<reference evidence="10" key="2">
    <citation type="submission" date="2020-11" db="EMBL/GenBank/DDBJ databases">
        <authorList>
            <person name="Cecchin M."/>
            <person name="Marcolungo L."/>
            <person name="Rossato M."/>
            <person name="Girolomoni L."/>
            <person name="Cosentino E."/>
            <person name="Cuine S."/>
            <person name="Li-Beisson Y."/>
            <person name="Delledonne M."/>
            <person name="Ballottari M."/>
        </authorList>
    </citation>
    <scope>NUCLEOTIDE SEQUENCE</scope>
    <source>
        <strain evidence="10">211/11P</strain>
        <tissue evidence="10">Whole cell</tissue>
    </source>
</reference>
<comment type="similarity">
    <text evidence="2">Belongs to the SLC41A transporter family.</text>
</comment>
<sequence length="214" mass="22862">MVTLDVSVPSPRSLEKARLFFGEDAAAAAHEEKEDYRRDSIVQLVKARGGWLAVFFVGLMLAALVVEAFESMLREHVELSFMLPLIIGHGGNTGSQSNATIIRSLALGHIKPADWLTVVWKECVAGTWMGGALGLVILGFSYIWSGMSAQVGLVVAISLPIVSCWANLLGGLFPLLSVQMGLNPAVTSAPLMTTCVDSTGLLIYFLVAKVVMGI</sequence>
<dbReference type="InterPro" id="IPR006667">
    <property type="entry name" value="SLC41_membr_dom"/>
</dbReference>
<evidence type="ECO:0000256" key="6">
    <source>
        <dbReference type="ARBA" id="ARBA00022989"/>
    </source>
</evidence>
<evidence type="ECO:0000256" key="1">
    <source>
        <dbReference type="ARBA" id="ARBA00004141"/>
    </source>
</evidence>
<dbReference type="EMBL" id="SIDB01000014">
    <property type="protein sequence ID" value="KAI3423852.1"/>
    <property type="molecule type" value="Genomic_DNA"/>
</dbReference>
<dbReference type="Gene3D" id="1.10.357.20">
    <property type="entry name" value="SLC41 divalent cation transporters, integral membrane domain"/>
    <property type="match status" value="1"/>
</dbReference>
<keyword evidence="11" id="KW-1185">Reference proteome</keyword>
<dbReference type="AlphaFoldDB" id="A0A9D4TET9"/>
<comment type="subcellular location">
    <subcellularLocation>
        <location evidence="1">Membrane</location>
        <topology evidence="1">Multi-pass membrane protein</topology>
    </subcellularLocation>
</comment>
<proteinExistence type="inferred from homology"/>
<feature type="transmembrane region" description="Helical" evidence="8">
    <location>
        <begin position="125"/>
        <end position="144"/>
    </location>
</feature>
<evidence type="ECO:0000256" key="3">
    <source>
        <dbReference type="ARBA" id="ARBA00022448"/>
    </source>
</evidence>
<keyword evidence="4 8" id="KW-0812">Transmembrane</keyword>
<evidence type="ECO:0000256" key="7">
    <source>
        <dbReference type="ARBA" id="ARBA00023136"/>
    </source>
</evidence>
<keyword evidence="6 8" id="KW-1133">Transmembrane helix</keyword>
<dbReference type="Pfam" id="PF01769">
    <property type="entry name" value="MgtE"/>
    <property type="match status" value="1"/>
</dbReference>
<evidence type="ECO:0000256" key="8">
    <source>
        <dbReference type="SAM" id="Phobius"/>
    </source>
</evidence>
<dbReference type="InterPro" id="IPR036739">
    <property type="entry name" value="SLC41_membr_dom_sf"/>
</dbReference>
<feature type="domain" description="SLC41A/MgtE integral membrane" evidence="9">
    <location>
        <begin position="83"/>
        <end position="207"/>
    </location>
</feature>